<dbReference type="Gene3D" id="1.10.10.60">
    <property type="entry name" value="Homeodomain-like"/>
    <property type="match status" value="1"/>
</dbReference>
<dbReference type="GO" id="GO:0043565">
    <property type="term" value="F:sequence-specific DNA binding"/>
    <property type="evidence" value="ECO:0007669"/>
    <property type="project" value="InterPro"/>
</dbReference>
<keyword evidence="1" id="KW-0547">Nucleotide-binding</keyword>
<keyword evidence="4" id="KW-0804">Transcription</keyword>
<dbReference type="InterPro" id="IPR058031">
    <property type="entry name" value="AAA_lid_NorR"/>
</dbReference>
<dbReference type="PANTHER" id="PTHR32071:SF74">
    <property type="entry name" value="TRANSCRIPTIONAL ACTIVATOR ROCR"/>
    <property type="match status" value="1"/>
</dbReference>
<accession>A0A1M6MZK2</accession>
<dbReference type="PROSITE" id="PS50045">
    <property type="entry name" value="SIGMA54_INTERACT_4"/>
    <property type="match status" value="1"/>
</dbReference>
<gene>
    <name evidence="7" type="ORF">SAMN02745751_03643</name>
</gene>
<dbReference type="Pfam" id="PF00158">
    <property type="entry name" value="Sigma54_activat"/>
    <property type="match status" value="1"/>
</dbReference>
<dbReference type="InterPro" id="IPR035965">
    <property type="entry name" value="PAS-like_dom_sf"/>
</dbReference>
<dbReference type="Gene3D" id="3.40.50.300">
    <property type="entry name" value="P-loop containing nucleotide triphosphate hydrolases"/>
    <property type="match status" value="1"/>
</dbReference>
<dbReference type="Gene3D" id="1.10.8.60">
    <property type="match status" value="1"/>
</dbReference>
<dbReference type="SUPFAM" id="SSF46689">
    <property type="entry name" value="Homeodomain-like"/>
    <property type="match status" value="1"/>
</dbReference>
<reference evidence="7 8" key="1">
    <citation type="submission" date="2016-11" db="EMBL/GenBank/DDBJ databases">
        <authorList>
            <person name="Jaros S."/>
            <person name="Januszkiewicz K."/>
            <person name="Wedrychowicz H."/>
        </authorList>
    </citation>
    <scope>NUCLEOTIDE SEQUENCE [LARGE SCALE GENOMIC DNA]</scope>
    <source>
        <strain evidence="7 8">DSM 17477</strain>
    </source>
</reference>
<dbReference type="Pfam" id="PF25601">
    <property type="entry name" value="AAA_lid_14"/>
    <property type="match status" value="1"/>
</dbReference>
<evidence type="ECO:0000256" key="3">
    <source>
        <dbReference type="ARBA" id="ARBA00023015"/>
    </source>
</evidence>
<organism evidence="7 8">
    <name type="scientific">Dethiosulfatibacter aminovorans DSM 17477</name>
    <dbReference type="NCBI Taxonomy" id="1121476"/>
    <lineage>
        <taxon>Bacteria</taxon>
        <taxon>Bacillati</taxon>
        <taxon>Bacillota</taxon>
        <taxon>Tissierellia</taxon>
        <taxon>Dethiosulfatibacter</taxon>
    </lineage>
</organism>
<dbReference type="GO" id="GO:0006355">
    <property type="term" value="P:regulation of DNA-templated transcription"/>
    <property type="evidence" value="ECO:0007669"/>
    <property type="project" value="InterPro"/>
</dbReference>
<evidence type="ECO:0000259" key="5">
    <source>
        <dbReference type="PROSITE" id="PS50045"/>
    </source>
</evidence>
<keyword evidence="3" id="KW-0805">Transcription regulation</keyword>
<evidence type="ECO:0000313" key="7">
    <source>
        <dbReference type="EMBL" id="SHJ88935.1"/>
    </source>
</evidence>
<dbReference type="NCBIfam" id="TIGR00229">
    <property type="entry name" value="sensory_box"/>
    <property type="match status" value="1"/>
</dbReference>
<keyword evidence="8" id="KW-1185">Reference proteome</keyword>
<dbReference type="GO" id="GO:0005524">
    <property type="term" value="F:ATP binding"/>
    <property type="evidence" value="ECO:0007669"/>
    <property type="project" value="UniProtKB-KW"/>
</dbReference>
<evidence type="ECO:0000259" key="6">
    <source>
        <dbReference type="PROSITE" id="PS50112"/>
    </source>
</evidence>
<dbReference type="SUPFAM" id="SSF52540">
    <property type="entry name" value="P-loop containing nucleoside triphosphate hydrolases"/>
    <property type="match status" value="1"/>
</dbReference>
<dbReference type="InterPro" id="IPR003593">
    <property type="entry name" value="AAA+_ATPase"/>
</dbReference>
<protein>
    <submittedName>
        <fullName evidence="7">Arginine utilization regulatory protein</fullName>
    </submittedName>
</protein>
<evidence type="ECO:0000256" key="4">
    <source>
        <dbReference type="ARBA" id="ARBA00023163"/>
    </source>
</evidence>
<dbReference type="RefSeq" id="WP_094763068.1">
    <property type="nucleotide sequence ID" value="NZ_FQZL01000054.1"/>
</dbReference>
<proteinExistence type="predicted"/>
<dbReference type="SMART" id="SM00382">
    <property type="entry name" value="AAA"/>
    <property type="match status" value="1"/>
</dbReference>
<dbReference type="InterPro" id="IPR009057">
    <property type="entry name" value="Homeodomain-like_sf"/>
</dbReference>
<dbReference type="InterPro" id="IPR027417">
    <property type="entry name" value="P-loop_NTPase"/>
</dbReference>
<dbReference type="PROSITE" id="PS50112">
    <property type="entry name" value="PAS"/>
    <property type="match status" value="1"/>
</dbReference>
<dbReference type="AlphaFoldDB" id="A0A1M6MZK2"/>
<evidence type="ECO:0000256" key="1">
    <source>
        <dbReference type="ARBA" id="ARBA00022741"/>
    </source>
</evidence>
<evidence type="ECO:0000256" key="2">
    <source>
        <dbReference type="ARBA" id="ARBA00022840"/>
    </source>
</evidence>
<dbReference type="CDD" id="cd00009">
    <property type="entry name" value="AAA"/>
    <property type="match status" value="1"/>
</dbReference>
<sequence length="564" mass="63971">MEKSLLSSIIQKSSNGIIVIENGKVEYANPEADRIFQGKLNSQSIEEKLKLDSFKIGDSHYRLKAMVKEVGLEVIEVMDITSTIELEDKNCFYDVMLDNISNGVIMSDESGHIIEYNKSNEEFEGLKRKDVLGKKSDEVYDVDLEDSQLRKVTKSGKELLDCNTKYNTIEGNERVLVCSYFPVYKDSKVIGACGISENLTKVQKLLDRTLELQNELIKSSKTEQLKYSFENIIGESPEIKKSVEESIRASIFDSPILVVGDTGTGKELFVQSIHNNSKRAGEPFIPINCAAIPENLMESLLFGTVKGAFTGAENKAGLIEQAGSGTLYLDELNSMPINIQAKLLRVIQEQTVRRVGGKDTKKVRCRYIASINDSPESCIENNRLRDDLFYRLGAITIELPRLIDRKGDIPVLIEHFIGQFNRKYNCNIKGVSVELLEIFNEYNWPGNVRELQYVLEGSMCMDRDIDEIGIKHLPNYLYKKFSDLKLRSIGRFGNTDMHLNNILETVERETVLKCLANNEGNLNRTAKALGISRQNLHYRIRKHGLKKSTRYGSFEYYADIDDDQ</sequence>
<dbReference type="OrthoDB" id="5411866at2"/>
<dbReference type="FunFam" id="3.40.50.300:FF:000006">
    <property type="entry name" value="DNA-binding transcriptional regulator NtrC"/>
    <property type="match status" value="1"/>
</dbReference>
<evidence type="ECO:0000313" key="8">
    <source>
        <dbReference type="Proteomes" id="UP000184052"/>
    </source>
</evidence>
<dbReference type="EMBL" id="FQZL01000054">
    <property type="protein sequence ID" value="SHJ88935.1"/>
    <property type="molecule type" value="Genomic_DNA"/>
</dbReference>
<dbReference type="PANTHER" id="PTHR32071">
    <property type="entry name" value="TRANSCRIPTIONAL REGULATORY PROTEIN"/>
    <property type="match status" value="1"/>
</dbReference>
<feature type="domain" description="PAS" evidence="6">
    <location>
        <begin position="96"/>
        <end position="142"/>
    </location>
</feature>
<dbReference type="SUPFAM" id="SSF55785">
    <property type="entry name" value="PYP-like sensor domain (PAS domain)"/>
    <property type="match status" value="1"/>
</dbReference>
<keyword evidence="2" id="KW-0067">ATP-binding</keyword>
<name>A0A1M6MZK2_9FIRM</name>
<dbReference type="Pfam" id="PF02954">
    <property type="entry name" value="HTH_8"/>
    <property type="match status" value="1"/>
</dbReference>
<dbReference type="STRING" id="1121476.SAMN02745751_03643"/>
<dbReference type="PRINTS" id="PR01590">
    <property type="entry name" value="HTHFIS"/>
</dbReference>
<feature type="domain" description="Sigma-54 factor interaction" evidence="5">
    <location>
        <begin position="232"/>
        <end position="460"/>
    </location>
</feature>
<dbReference type="InterPro" id="IPR002197">
    <property type="entry name" value="HTH_Fis"/>
</dbReference>
<dbReference type="PROSITE" id="PS00675">
    <property type="entry name" value="SIGMA54_INTERACT_1"/>
    <property type="match status" value="1"/>
</dbReference>
<dbReference type="InterPro" id="IPR025662">
    <property type="entry name" value="Sigma_54_int_dom_ATP-bd_1"/>
</dbReference>
<dbReference type="Gene3D" id="3.30.450.20">
    <property type="entry name" value="PAS domain"/>
    <property type="match status" value="1"/>
</dbReference>
<dbReference type="InterPro" id="IPR002078">
    <property type="entry name" value="Sigma_54_int"/>
</dbReference>
<dbReference type="SMART" id="SM00091">
    <property type="entry name" value="PAS"/>
    <property type="match status" value="2"/>
</dbReference>
<dbReference type="Proteomes" id="UP000184052">
    <property type="component" value="Unassembled WGS sequence"/>
</dbReference>
<dbReference type="Pfam" id="PF13426">
    <property type="entry name" value="PAS_9"/>
    <property type="match status" value="1"/>
</dbReference>
<dbReference type="InterPro" id="IPR000014">
    <property type="entry name" value="PAS"/>
</dbReference>